<accession>A0A0C9SL33</accession>
<dbReference type="Proteomes" id="UP000053263">
    <property type="component" value="Unassembled WGS sequence"/>
</dbReference>
<gene>
    <name evidence="1" type="ORF">PLICRDRAFT_341789</name>
</gene>
<keyword evidence="2" id="KW-1185">Reference proteome</keyword>
<dbReference type="AlphaFoldDB" id="A0A0C9SL33"/>
<evidence type="ECO:0000313" key="1">
    <source>
        <dbReference type="EMBL" id="KII84786.1"/>
    </source>
</evidence>
<dbReference type="HOGENOM" id="CLU_1305314_0_0_1"/>
<evidence type="ECO:0000313" key="2">
    <source>
        <dbReference type="Proteomes" id="UP000053263"/>
    </source>
</evidence>
<dbReference type="EMBL" id="KN832569">
    <property type="protein sequence ID" value="KII84786.1"/>
    <property type="molecule type" value="Genomic_DNA"/>
</dbReference>
<reference evidence="1 2" key="1">
    <citation type="submission" date="2014-06" db="EMBL/GenBank/DDBJ databases">
        <title>Evolutionary Origins and Diversification of the Mycorrhizal Mutualists.</title>
        <authorList>
            <consortium name="DOE Joint Genome Institute"/>
            <consortium name="Mycorrhizal Genomics Consortium"/>
            <person name="Kohler A."/>
            <person name="Kuo A."/>
            <person name="Nagy L.G."/>
            <person name="Floudas D."/>
            <person name="Copeland A."/>
            <person name="Barry K.W."/>
            <person name="Cichocki N."/>
            <person name="Veneault-Fourrey C."/>
            <person name="LaButti K."/>
            <person name="Lindquist E.A."/>
            <person name="Lipzen A."/>
            <person name="Lundell T."/>
            <person name="Morin E."/>
            <person name="Murat C."/>
            <person name="Riley R."/>
            <person name="Ohm R."/>
            <person name="Sun H."/>
            <person name="Tunlid A."/>
            <person name="Henrissat B."/>
            <person name="Grigoriev I.V."/>
            <person name="Hibbett D.S."/>
            <person name="Martin F."/>
        </authorList>
    </citation>
    <scope>NUCLEOTIDE SEQUENCE [LARGE SCALE GENOMIC DNA]</scope>
    <source>
        <strain evidence="1 2">FD-325 SS-3</strain>
    </source>
</reference>
<sequence>MLVCLSVIETFYWSLTYGHCAFLRLLAILISRIQFNTTFKHITVQYISKDRVYEVDIRNKNLSCDMKIQERKSASYLGKYIIRRHLSQYLSDGYALSVSHGPTARAILRLKQEVWPVWESEEYDRRACMRRRGKHGRVQMAMVEYACERRRRCREDRQLFAIRRRRRVTVCAVVRTPVMRLGVTESWNGRFEGASMGNVIDGAAGPSSADS</sequence>
<organism evidence="1 2">
    <name type="scientific">Plicaturopsis crispa FD-325 SS-3</name>
    <dbReference type="NCBI Taxonomy" id="944288"/>
    <lineage>
        <taxon>Eukaryota</taxon>
        <taxon>Fungi</taxon>
        <taxon>Dikarya</taxon>
        <taxon>Basidiomycota</taxon>
        <taxon>Agaricomycotina</taxon>
        <taxon>Agaricomycetes</taxon>
        <taxon>Agaricomycetidae</taxon>
        <taxon>Amylocorticiales</taxon>
        <taxon>Amylocorticiaceae</taxon>
        <taxon>Plicatura</taxon>
        <taxon>Plicaturopsis crispa</taxon>
    </lineage>
</organism>
<proteinExistence type="predicted"/>
<protein>
    <submittedName>
        <fullName evidence="1">Unplaced genomic scaffold PLICRscaffold_16, whole genome shotgun sequence</fullName>
    </submittedName>
</protein>
<name>A0A0C9SL33_PLICR</name>